<dbReference type="PROSITE" id="PS00455">
    <property type="entry name" value="AMP_BINDING"/>
    <property type="match status" value="1"/>
</dbReference>
<dbReference type="InterPro" id="IPR045851">
    <property type="entry name" value="AMP-bd_C_sf"/>
</dbReference>
<dbReference type="Pfam" id="PF00501">
    <property type="entry name" value="AMP-binding"/>
    <property type="match status" value="1"/>
</dbReference>
<dbReference type="AlphaFoldDB" id="A0A1I0KFL6"/>
<dbReference type="EMBL" id="FOHX01000007">
    <property type="protein sequence ID" value="SEU22552.1"/>
    <property type="molecule type" value="Genomic_DNA"/>
</dbReference>
<evidence type="ECO:0000313" key="6">
    <source>
        <dbReference type="Proteomes" id="UP000199361"/>
    </source>
</evidence>
<dbReference type="OrthoDB" id="9803968at2"/>
<dbReference type="InterPro" id="IPR020845">
    <property type="entry name" value="AMP-binding_CS"/>
</dbReference>
<dbReference type="PANTHER" id="PTHR43201:SF5">
    <property type="entry name" value="MEDIUM-CHAIN ACYL-COA LIGASE ACSF2, MITOCHONDRIAL"/>
    <property type="match status" value="1"/>
</dbReference>
<protein>
    <submittedName>
        <fullName evidence="5">Long-chain acyl-CoA synthetase</fullName>
    </submittedName>
</protein>
<accession>A0A1I0KFL6</accession>
<keyword evidence="2" id="KW-0436">Ligase</keyword>
<dbReference type="InterPro" id="IPR042099">
    <property type="entry name" value="ANL_N_sf"/>
</dbReference>
<dbReference type="SUPFAM" id="SSF56801">
    <property type="entry name" value="Acetyl-CoA synthetase-like"/>
    <property type="match status" value="1"/>
</dbReference>
<evidence type="ECO:0000256" key="1">
    <source>
        <dbReference type="ARBA" id="ARBA00006432"/>
    </source>
</evidence>
<dbReference type="GO" id="GO:0031956">
    <property type="term" value="F:medium-chain fatty acid-CoA ligase activity"/>
    <property type="evidence" value="ECO:0007669"/>
    <property type="project" value="TreeGrafter"/>
</dbReference>
<organism evidence="5 6">
    <name type="scientific">Nonomuraea wenchangensis</name>
    <dbReference type="NCBI Taxonomy" id="568860"/>
    <lineage>
        <taxon>Bacteria</taxon>
        <taxon>Bacillati</taxon>
        <taxon>Actinomycetota</taxon>
        <taxon>Actinomycetes</taxon>
        <taxon>Streptosporangiales</taxon>
        <taxon>Streptosporangiaceae</taxon>
        <taxon>Nonomuraea</taxon>
    </lineage>
</organism>
<dbReference type="STRING" id="568860.SAMN05421811_107505"/>
<evidence type="ECO:0000256" key="2">
    <source>
        <dbReference type="ARBA" id="ARBA00022598"/>
    </source>
</evidence>
<dbReference type="InterPro" id="IPR025110">
    <property type="entry name" value="AMP-bd_C"/>
</dbReference>
<dbReference type="InterPro" id="IPR000873">
    <property type="entry name" value="AMP-dep_synth/lig_dom"/>
</dbReference>
<dbReference type="RefSeq" id="WP_091085276.1">
    <property type="nucleotide sequence ID" value="NZ_FOHX01000007.1"/>
</dbReference>
<feature type="domain" description="AMP-binding enzyme C-terminal" evidence="4">
    <location>
        <begin position="432"/>
        <end position="510"/>
    </location>
</feature>
<dbReference type="GO" id="GO:0006631">
    <property type="term" value="P:fatty acid metabolic process"/>
    <property type="evidence" value="ECO:0007669"/>
    <property type="project" value="TreeGrafter"/>
</dbReference>
<dbReference type="Proteomes" id="UP000199361">
    <property type="component" value="Unassembled WGS sequence"/>
</dbReference>
<sequence length="522" mass="56477">MSSTTHPTTTHPTTEPVGFYQIAAADPGRPCIIDPDGSTLTYGELLARVNRVSRALRTHGLGNGDSVAVALHNGHEYLEMMLATAQVGMFFVPVNWRLTPAEMLYIIKDSGAGLLVMDAEQAATLPPESLPEHRYVVGGEAPGWLPFQELGAGEPADAPPERRFGASMGYTSGTTGNPKGVRSLLYPDAEPEPVLGALYGGLCARYEVTMDKGVHLVCSPIYHAAPSGHAFAFLQLGHTVVIQGKFDPEGVLAAIEKHKITTVHMVPTHFHRMLRLPQEVREKYDLSSLEAVIHAGAPCPVPIKQQMIEWLGPVVWEYLASTEGGVSLVGSEEWLRKPGTVGRPTPNTIVKILDEDGNEVPTGTAGVIYFGIPGAGPTFEYNNDPAKTAASRRGELSTVGDYGYFDEDGYVFLLDRRTDLIISGGVNIYPAEIEQALITHPAVADVAVIGVPDPDWGQSVLAVVQPTEDAVPGDELAAELRAHCAELLASFKIPRRYEFRADFPRTETGKLQRRKLRDLYAG</sequence>
<proteinExistence type="inferred from homology"/>
<dbReference type="Gene3D" id="3.30.300.30">
    <property type="match status" value="1"/>
</dbReference>
<evidence type="ECO:0000313" key="5">
    <source>
        <dbReference type="EMBL" id="SEU22552.1"/>
    </source>
</evidence>
<comment type="similarity">
    <text evidence="1">Belongs to the ATP-dependent AMP-binding enzyme family.</text>
</comment>
<reference evidence="5 6" key="1">
    <citation type="submission" date="2016-10" db="EMBL/GenBank/DDBJ databases">
        <authorList>
            <person name="de Groot N.N."/>
        </authorList>
    </citation>
    <scope>NUCLEOTIDE SEQUENCE [LARGE SCALE GENOMIC DNA]</scope>
    <source>
        <strain evidence="5 6">CGMCC 4.5598</strain>
    </source>
</reference>
<evidence type="ECO:0000259" key="4">
    <source>
        <dbReference type="Pfam" id="PF13193"/>
    </source>
</evidence>
<dbReference type="Gene3D" id="3.40.50.12780">
    <property type="entry name" value="N-terminal domain of ligase-like"/>
    <property type="match status" value="1"/>
</dbReference>
<name>A0A1I0KFL6_9ACTN</name>
<evidence type="ECO:0000259" key="3">
    <source>
        <dbReference type="Pfam" id="PF00501"/>
    </source>
</evidence>
<dbReference type="FunFam" id="3.30.300.30:FF:000008">
    <property type="entry name" value="2,3-dihydroxybenzoate-AMP ligase"/>
    <property type="match status" value="1"/>
</dbReference>
<dbReference type="Pfam" id="PF13193">
    <property type="entry name" value="AMP-binding_C"/>
    <property type="match status" value="1"/>
</dbReference>
<feature type="domain" description="AMP-dependent synthetase/ligase" evidence="3">
    <location>
        <begin position="21"/>
        <end position="373"/>
    </location>
</feature>
<dbReference type="PANTHER" id="PTHR43201">
    <property type="entry name" value="ACYL-COA SYNTHETASE"/>
    <property type="match status" value="1"/>
</dbReference>
<gene>
    <name evidence="5" type="ORF">SAMN05421811_107505</name>
</gene>
<keyword evidence="6" id="KW-1185">Reference proteome</keyword>